<protein>
    <recommendedName>
        <fullName evidence="11">Wee1-like protein kinase</fullName>
        <ecNumber evidence="11">2.7.10.2</ecNumber>
    </recommendedName>
</protein>
<dbReference type="PIRSF" id="PIRSF037281">
    <property type="entry name" value="Wee1-like_protein_kinase"/>
    <property type="match status" value="1"/>
</dbReference>
<dbReference type="AlphaFoldDB" id="A0A914AP92"/>
<dbReference type="GO" id="GO:0005737">
    <property type="term" value="C:cytoplasm"/>
    <property type="evidence" value="ECO:0007669"/>
    <property type="project" value="TreeGrafter"/>
</dbReference>
<name>A0A914AP92_PATMI</name>
<dbReference type="InterPro" id="IPR000719">
    <property type="entry name" value="Prot_kinase_dom"/>
</dbReference>
<dbReference type="Gene3D" id="3.30.200.20">
    <property type="entry name" value="Phosphorylase Kinase, domain 1"/>
    <property type="match status" value="1"/>
</dbReference>
<evidence type="ECO:0000256" key="5">
    <source>
        <dbReference type="ARBA" id="ARBA00022777"/>
    </source>
</evidence>
<dbReference type="FunFam" id="3.30.200.20:FF:000115">
    <property type="entry name" value="Wee1-like kinase 2"/>
    <property type="match status" value="1"/>
</dbReference>
<dbReference type="InterPro" id="IPR017441">
    <property type="entry name" value="Protein_kinase_ATP_BS"/>
</dbReference>
<feature type="binding site" evidence="15">
    <location>
        <position position="313"/>
    </location>
    <ligand>
        <name>ATP</name>
        <dbReference type="ChEBI" id="CHEBI:30616"/>
    </ligand>
</feature>
<dbReference type="GeneID" id="119735732"/>
<dbReference type="EnsemblMetazoa" id="XM_038209639.1">
    <property type="protein sequence ID" value="XP_038065567.1"/>
    <property type="gene ID" value="LOC119735732"/>
</dbReference>
<evidence type="ECO:0000256" key="9">
    <source>
        <dbReference type="ARBA" id="ARBA00023242"/>
    </source>
</evidence>
<dbReference type="GO" id="GO:0004715">
    <property type="term" value="F:non-membrane spanning protein tyrosine kinase activity"/>
    <property type="evidence" value="ECO:0007669"/>
    <property type="project" value="UniProtKB-UniRule"/>
</dbReference>
<keyword evidence="3 11" id="KW-0479">Metal-binding</keyword>
<comment type="similarity">
    <text evidence="10">Belongs to the protein kinase superfamily. Ser/Thr protein kinase family. GCN2 subfamily.</text>
</comment>
<dbReference type="GO" id="GO:0005634">
    <property type="term" value="C:nucleus"/>
    <property type="evidence" value="ECO:0007669"/>
    <property type="project" value="UniProtKB-SubCell"/>
</dbReference>
<feature type="compositionally biased region" description="Low complexity" evidence="17">
    <location>
        <begin position="43"/>
        <end position="59"/>
    </location>
</feature>
<evidence type="ECO:0000256" key="1">
    <source>
        <dbReference type="ARBA" id="ARBA00004123"/>
    </source>
</evidence>
<evidence type="ECO:0000256" key="11">
    <source>
        <dbReference type="PIRNR" id="PIRNR037281"/>
    </source>
</evidence>
<feature type="coiled-coil region" evidence="16">
    <location>
        <begin position="572"/>
        <end position="599"/>
    </location>
</feature>
<evidence type="ECO:0000256" key="16">
    <source>
        <dbReference type="SAM" id="Coils"/>
    </source>
</evidence>
<evidence type="ECO:0000256" key="4">
    <source>
        <dbReference type="ARBA" id="ARBA00022741"/>
    </source>
</evidence>
<feature type="active site" description="Proton acceptor" evidence="12">
    <location>
        <position position="410"/>
    </location>
</feature>
<dbReference type="SMART" id="SM00220">
    <property type="entry name" value="S_TKc"/>
    <property type="match status" value="1"/>
</dbReference>
<evidence type="ECO:0000256" key="8">
    <source>
        <dbReference type="ARBA" id="ARBA00023137"/>
    </source>
</evidence>
<dbReference type="Pfam" id="PF00069">
    <property type="entry name" value="Pkinase"/>
    <property type="match status" value="1"/>
</dbReference>
<dbReference type="InterPro" id="IPR008271">
    <property type="entry name" value="Ser/Thr_kinase_AS"/>
</dbReference>
<accession>A0A914AP92</accession>
<evidence type="ECO:0000256" key="13">
    <source>
        <dbReference type="PIRSR" id="PIRSR037281-2"/>
    </source>
</evidence>
<dbReference type="GO" id="GO:0005524">
    <property type="term" value="F:ATP binding"/>
    <property type="evidence" value="ECO:0007669"/>
    <property type="project" value="UniProtKB-UniRule"/>
</dbReference>
<organism evidence="19 20">
    <name type="scientific">Patiria miniata</name>
    <name type="common">Bat star</name>
    <name type="synonym">Asterina miniata</name>
    <dbReference type="NCBI Taxonomy" id="46514"/>
    <lineage>
        <taxon>Eukaryota</taxon>
        <taxon>Metazoa</taxon>
        <taxon>Echinodermata</taxon>
        <taxon>Eleutherozoa</taxon>
        <taxon>Asterozoa</taxon>
        <taxon>Asteroidea</taxon>
        <taxon>Valvatacea</taxon>
        <taxon>Valvatida</taxon>
        <taxon>Asterinidae</taxon>
        <taxon>Patiria</taxon>
    </lineage>
</organism>
<dbReference type="SUPFAM" id="SSF56112">
    <property type="entry name" value="Protein kinase-like (PK-like)"/>
    <property type="match status" value="1"/>
</dbReference>
<dbReference type="InterPro" id="IPR017164">
    <property type="entry name" value="Wee1-like_protein_kinase"/>
</dbReference>
<comment type="catalytic activity">
    <reaction evidence="11">
        <text>L-tyrosyl-[protein] + ATP = O-phospho-L-tyrosyl-[protein] + ADP + H(+)</text>
        <dbReference type="Rhea" id="RHEA:10596"/>
        <dbReference type="Rhea" id="RHEA-COMP:10136"/>
        <dbReference type="Rhea" id="RHEA-COMP:20101"/>
        <dbReference type="ChEBI" id="CHEBI:15378"/>
        <dbReference type="ChEBI" id="CHEBI:30616"/>
        <dbReference type="ChEBI" id="CHEBI:46858"/>
        <dbReference type="ChEBI" id="CHEBI:61978"/>
        <dbReference type="ChEBI" id="CHEBI:456216"/>
        <dbReference type="EC" id="2.7.10.2"/>
    </reaction>
</comment>
<feature type="binding site" evidence="14">
    <location>
        <position position="461"/>
    </location>
    <ligand>
        <name>Mg(2+)</name>
        <dbReference type="ChEBI" id="CHEBI:18420"/>
        <label>1</label>
    </ligand>
</feature>
<comment type="cofactor">
    <cofactor evidence="14">
        <name>Mg(2+)</name>
        <dbReference type="ChEBI" id="CHEBI:18420"/>
    </cofactor>
    <text evidence="14">Binds 2 magnesium ions per subunit.</text>
</comment>
<feature type="binding site" evidence="13">
    <location>
        <begin position="289"/>
        <end position="297"/>
    </location>
    <ligand>
        <name>ATP</name>
        <dbReference type="ChEBI" id="CHEBI:30616"/>
    </ligand>
</feature>
<feature type="region of interest" description="Disordered" evidence="17">
    <location>
        <begin position="22"/>
        <end position="211"/>
    </location>
</feature>
<keyword evidence="8 11" id="KW-0829">Tyrosine-protein kinase</keyword>
<sequence length="629" mass="70220">MSVVTPAKSLFGHQFVASPVQRLKFRDCDGSDSPDEEAEDSSIDSSASTVESDSISMSNSKDDLMDSMDSSMEGWDPSLGTPKHSPASKTKRRSLDRSPLSRFSSPETSPMMFKNQAQPRLAFRPQQEESSPSSTPPHKRLRNLRLFDTPHTPKSLIERSRPVTGFNSSHGFAAEEGRPGGLGSRLFHGKSRNDLENRQTKSAPRMGAPNTRQEAKLANVNPFTPSAMVLNASRKKRQRREGMSALWDMDMDDLDNSDVDVLPNPCKRIALRETNISRYNEEFVEVCKIGSGEFGAVYKCINRLDGCFYAVKKSKNPIAGSAFEQMALNEVYAHAVLGTHVHVVRYYSAWAENNHMIIQNEYCNGGSLADVLFQNQQRGQHFSEPELKQLLYQVAQGLRYIHSQGLVHLDIKPGNIFISKKEIVNGDPSSPRDGYHDNSPDEDIENPLLTGQNPTVYKIGDLGHVTSLANPKVEEGDVRYLPNEILQEEYSNLTKADIFALALTIFVAACGEPLPKNGDLWHKIRKGWLPRLTHCSEVFNQLLVTMINPNPTERPSASALAHHPVLCPNKSYTQLKKELNAAKFQNAVLSRELQQARDATEQDVLKPMSKTNSRLIGKKINRSMSLTIY</sequence>
<feature type="binding site" evidence="13">
    <location>
        <position position="312"/>
    </location>
    <ligand>
        <name>ATP</name>
        <dbReference type="ChEBI" id="CHEBI:30616"/>
    </ligand>
</feature>
<evidence type="ECO:0000313" key="20">
    <source>
        <dbReference type="Proteomes" id="UP000887568"/>
    </source>
</evidence>
<feature type="binding site" evidence="14">
    <location>
        <position position="415"/>
    </location>
    <ligand>
        <name>Mg(2+)</name>
        <dbReference type="ChEBI" id="CHEBI:18420"/>
        <label>1</label>
    </ligand>
</feature>
<evidence type="ECO:0000256" key="7">
    <source>
        <dbReference type="ARBA" id="ARBA00022842"/>
    </source>
</evidence>
<evidence type="ECO:0000256" key="3">
    <source>
        <dbReference type="ARBA" id="ARBA00022723"/>
    </source>
</evidence>
<evidence type="ECO:0000256" key="15">
    <source>
        <dbReference type="PROSITE-ProRule" id="PRU10141"/>
    </source>
</evidence>
<evidence type="ECO:0000313" key="19">
    <source>
        <dbReference type="EnsemblMetazoa" id="XP_038065567.1"/>
    </source>
</evidence>
<keyword evidence="4 11" id="KW-0547">Nucleotide-binding</keyword>
<keyword evidence="6 11" id="KW-0067">ATP-binding</keyword>
<keyword evidence="7 14" id="KW-0460">Magnesium</keyword>
<dbReference type="InterPro" id="IPR050339">
    <property type="entry name" value="CC_SR_Kinase"/>
</dbReference>
<dbReference type="GO" id="GO:0000278">
    <property type="term" value="P:mitotic cell cycle"/>
    <property type="evidence" value="ECO:0007669"/>
    <property type="project" value="InterPro"/>
</dbReference>
<evidence type="ECO:0000256" key="17">
    <source>
        <dbReference type="SAM" id="MobiDB-lite"/>
    </source>
</evidence>
<dbReference type="RefSeq" id="XP_038065567.1">
    <property type="nucleotide sequence ID" value="XM_038209639.1"/>
</dbReference>
<dbReference type="EC" id="2.7.10.2" evidence="11"/>
<feature type="region of interest" description="Disordered" evidence="17">
    <location>
        <begin position="423"/>
        <end position="443"/>
    </location>
</feature>
<comment type="subcellular location">
    <subcellularLocation>
        <location evidence="1 11">Nucleus</location>
    </subcellularLocation>
</comment>
<reference evidence="19" key="1">
    <citation type="submission" date="2022-11" db="UniProtKB">
        <authorList>
            <consortium name="EnsemblMetazoa"/>
        </authorList>
    </citation>
    <scope>IDENTIFICATION</scope>
</reference>
<evidence type="ECO:0000256" key="14">
    <source>
        <dbReference type="PIRSR" id="PIRSR037281-3"/>
    </source>
</evidence>
<dbReference type="PANTHER" id="PTHR11042:SF185">
    <property type="entry name" value="WEE1-LIKE PROTEIN KINASE"/>
    <property type="match status" value="1"/>
</dbReference>
<dbReference type="InterPro" id="IPR011009">
    <property type="entry name" value="Kinase-like_dom_sf"/>
</dbReference>
<proteinExistence type="inferred from homology"/>
<feature type="domain" description="Protein kinase" evidence="18">
    <location>
        <begin position="283"/>
        <end position="566"/>
    </location>
</feature>
<keyword evidence="16" id="KW-0175">Coiled coil</keyword>
<dbReference type="PROSITE" id="PS00108">
    <property type="entry name" value="PROTEIN_KINASE_ST"/>
    <property type="match status" value="1"/>
</dbReference>
<keyword evidence="5 11" id="KW-0418">Kinase</keyword>
<evidence type="ECO:0000256" key="12">
    <source>
        <dbReference type="PIRSR" id="PIRSR037281-1"/>
    </source>
</evidence>
<dbReference type="Gene3D" id="1.10.510.10">
    <property type="entry name" value="Transferase(Phosphotransferase) domain 1"/>
    <property type="match status" value="1"/>
</dbReference>
<dbReference type="PROSITE" id="PS50011">
    <property type="entry name" value="PROTEIN_KINASE_DOM"/>
    <property type="match status" value="1"/>
</dbReference>
<dbReference type="GO" id="GO:0000287">
    <property type="term" value="F:magnesium ion binding"/>
    <property type="evidence" value="ECO:0007669"/>
    <property type="project" value="InterPro"/>
</dbReference>
<keyword evidence="2 11" id="KW-0808">Transferase</keyword>
<dbReference type="PANTHER" id="PTHR11042">
    <property type="entry name" value="EUKARYOTIC TRANSLATION INITIATION FACTOR 2-ALPHA KINASE EIF2-ALPHA KINASE -RELATED"/>
    <property type="match status" value="1"/>
</dbReference>
<evidence type="ECO:0000256" key="2">
    <source>
        <dbReference type="ARBA" id="ARBA00022679"/>
    </source>
</evidence>
<comment type="similarity">
    <text evidence="11">Belongs to the protein kinase superfamily. Ser/Thr protein kinase family. WEE1 subfamily.</text>
</comment>
<dbReference type="Proteomes" id="UP000887568">
    <property type="component" value="Unplaced"/>
</dbReference>
<dbReference type="FunFam" id="1.10.510.10:FF:000989">
    <property type="entry name" value="Wee1-like protein kinase"/>
    <property type="match status" value="1"/>
</dbReference>
<feature type="compositionally biased region" description="Acidic residues" evidence="17">
    <location>
        <begin position="30"/>
        <end position="42"/>
    </location>
</feature>
<evidence type="ECO:0000256" key="10">
    <source>
        <dbReference type="ARBA" id="ARBA00037982"/>
    </source>
</evidence>
<keyword evidence="20" id="KW-1185">Reference proteome</keyword>
<dbReference type="PROSITE" id="PS00107">
    <property type="entry name" value="PROTEIN_KINASE_ATP"/>
    <property type="match status" value="1"/>
</dbReference>
<dbReference type="OrthoDB" id="5337378at2759"/>
<evidence type="ECO:0000259" key="18">
    <source>
        <dbReference type="PROSITE" id="PS50011"/>
    </source>
</evidence>
<keyword evidence="9 11" id="KW-0539">Nucleus</keyword>
<evidence type="ECO:0000256" key="6">
    <source>
        <dbReference type="ARBA" id="ARBA00022840"/>
    </source>
</evidence>
<dbReference type="OMA" id="FGSVHKC"/>